<dbReference type="AlphaFoldDB" id="A0AAN5MIF0"/>
<reference evidence="2" key="2">
    <citation type="submission" date="2020-10" db="EMBL/GenBank/DDBJ databases">
        <authorList>
            <consortium name="NCBI Pathogen Detection Project"/>
        </authorList>
    </citation>
    <scope>NUCLEOTIDE SEQUENCE</scope>
    <source>
        <strain evidence="2">Morganella morganii ARLG-3209</strain>
    </source>
</reference>
<evidence type="ECO:0000313" key="2">
    <source>
        <dbReference type="EMBL" id="HAT3810754.1"/>
    </source>
</evidence>
<dbReference type="RefSeq" id="WP_262863032.1">
    <property type="nucleotide sequence ID" value="NZ_JAHTVY010000056.1"/>
</dbReference>
<name>A0AAN5MIF0_MORMO</name>
<evidence type="ECO:0000313" key="3">
    <source>
        <dbReference type="Proteomes" id="UP000865968"/>
    </source>
</evidence>
<organism evidence="2 3">
    <name type="scientific">Morganella morganii</name>
    <name type="common">Proteus morganii</name>
    <dbReference type="NCBI Taxonomy" id="582"/>
    <lineage>
        <taxon>Bacteria</taxon>
        <taxon>Pseudomonadati</taxon>
        <taxon>Pseudomonadota</taxon>
        <taxon>Gammaproteobacteria</taxon>
        <taxon>Enterobacterales</taxon>
        <taxon>Morganellaceae</taxon>
        <taxon>Morganella</taxon>
    </lineage>
</organism>
<gene>
    <name evidence="2" type="ORF">I8608_003660</name>
</gene>
<reference evidence="2" key="1">
    <citation type="journal article" date="2018" name="Genome Biol.">
        <title>SKESA: strategic k-mer extension for scrupulous assemblies.</title>
        <authorList>
            <person name="Souvorov A."/>
            <person name="Agarwala R."/>
            <person name="Lipman D.J."/>
        </authorList>
    </citation>
    <scope>NUCLEOTIDE SEQUENCE</scope>
    <source>
        <strain evidence="2">Morganella morganii ARLG-3209</strain>
    </source>
</reference>
<dbReference type="EMBL" id="DACSWI010000015">
    <property type="protein sequence ID" value="HAT3810754.1"/>
    <property type="molecule type" value="Genomic_DNA"/>
</dbReference>
<proteinExistence type="predicted"/>
<evidence type="ECO:0000256" key="1">
    <source>
        <dbReference type="SAM" id="Phobius"/>
    </source>
</evidence>
<keyword evidence="1" id="KW-1133">Transmembrane helix</keyword>
<sequence length="313" mass="36948">MELKYKLSDYYEPLSQTETTRMPHKQMEVLQFVDKINNVRLVIRHASANTRTMLAIPLAIILFLSAAFTFDYIYIDEWKSTEYSILAMMESKEKRKNNVAILKSDIRTEWPEEKYIKDGRLSFWDFLHYYYCYRSSSSVMVGLFAILSPLLFSIPFFYWGFIIRNRPPLICDREKQLFYTWDMKMNVYVAKYSQIEFADIRPTLALFLYRVDDEGTLVPYKYFPNLSLFSYLGTASDNDNAWGLGYITKYIFNGLAPLAESPYTRKRYRIFRDAPVPEDLEQQIQEQVCKVDAVLPPDEDTEVRLAESIKRSV</sequence>
<feature type="transmembrane region" description="Helical" evidence="1">
    <location>
        <begin position="54"/>
        <end position="75"/>
    </location>
</feature>
<evidence type="ECO:0008006" key="4">
    <source>
        <dbReference type="Google" id="ProtNLM"/>
    </source>
</evidence>
<accession>A0AAN5MIF0</accession>
<keyword evidence="1" id="KW-0812">Transmembrane</keyword>
<keyword evidence="1" id="KW-0472">Membrane</keyword>
<protein>
    <recommendedName>
        <fullName evidence="4">Transmembrane protein</fullName>
    </recommendedName>
</protein>
<feature type="transmembrane region" description="Helical" evidence="1">
    <location>
        <begin position="139"/>
        <end position="163"/>
    </location>
</feature>
<dbReference type="Proteomes" id="UP000865968">
    <property type="component" value="Unassembled WGS sequence"/>
</dbReference>
<comment type="caution">
    <text evidence="2">The sequence shown here is derived from an EMBL/GenBank/DDBJ whole genome shotgun (WGS) entry which is preliminary data.</text>
</comment>